<name>A0AAE0J0B0_9PEZI</name>
<dbReference type="RefSeq" id="XP_062676779.1">
    <property type="nucleotide sequence ID" value="XM_062825279.1"/>
</dbReference>
<dbReference type="GeneID" id="87862433"/>
<dbReference type="AlphaFoldDB" id="A0AAE0J0B0"/>
<evidence type="ECO:0000313" key="2">
    <source>
        <dbReference type="EMBL" id="KAK3334613.1"/>
    </source>
</evidence>
<sequence length="78" mass="8143">AMKVQILRRFARGYGTCSGAYRLMERETGKLCDPCKAKADARGEVARLRQEEAEAAAAAATAGNQGQPGALAESGASQ</sequence>
<feature type="non-terminal residue" evidence="2">
    <location>
        <position position="1"/>
    </location>
</feature>
<feature type="region of interest" description="Disordered" evidence="1">
    <location>
        <begin position="56"/>
        <end position="78"/>
    </location>
</feature>
<reference evidence="2" key="2">
    <citation type="submission" date="2023-06" db="EMBL/GenBank/DDBJ databases">
        <authorList>
            <consortium name="Lawrence Berkeley National Laboratory"/>
            <person name="Haridas S."/>
            <person name="Hensen N."/>
            <person name="Bonometti L."/>
            <person name="Westerberg I."/>
            <person name="Brannstrom I.O."/>
            <person name="Guillou S."/>
            <person name="Cros-Aarteil S."/>
            <person name="Calhoun S."/>
            <person name="Kuo A."/>
            <person name="Mondo S."/>
            <person name="Pangilinan J."/>
            <person name="Riley R."/>
            <person name="Labutti K."/>
            <person name="Andreopoulos B."/>
            <person name="Lipzen A."/>
            <person name="Chen C."/>
            <person name="Yanf M."/>
            <person name="Daum C."/>
            <person name="Ng V."/>
            <person name="Clum A."/>
            <person name="Steindorff A."/>
            <person name="Ohm R."/>
            <person name="Martin F."/>
            <person name="Silar P."/>
            <person name="Natvig D."/>
            <person name="Lalanne C."/>
            <person name="Gautier V."/>
            <person name="Ament-Velasquez S.L."/>
            <person name="Kruys A."/>
            <person name="Hutchinson M.I."/>
            <person name="Powell A.J."/>
            <person name="Barry K."/>
            <person name="Miller A.N."/>
            <person name="Grigoriev I.V."/>
            <person name="Debuchy R."/>
            <person name="Gladieux P."/>
            <person name="Thoren M.H."/>
            <person name="Johannesson H."/>
        </authorList>
    </citation>
    <scope>NUCLEOTIDE SEQUENCE</scope>
    <source>
        <strain evidence="2">CBS 560.94</strain>
    </source>
</reference>
<dbReference type="EMBL" id="JAUEPP010000010">
    <property type="protein sequence ID" value="KAK3334613.1"/>
    <property type="molecule type" value="Genomic_DNA"/>
</dbReference>
<reference evidence="2" key="1">
    <citation type="journal article" date="2023" name="Mol. Phylogenet. Evol.">
        <title>Genome-scale phylogeny and comparative genomics of the fungal order Sordariales.</title>
        <authorList>
            <person name="Hensen N."/>
            <person name="Bonometti L."/>
            <person name="Westerberg I."/>
            <person name="Brannstrom I.O."/>
            <person name="Guillou S."/>
            <person name="Cros-Aarteil S."/>
            <person name="Calhoun S."/>
            <person name="Haridas S."/>
            <person name="Kuo A."/>
            <person name="Mondo S."/>
            <person name="Pangilinan J."/>
            <person name="Riley R."/>
            <person name="LaButti K."/>
            <person name="Andreopoulos B."/>
            <person name="Lipzen A."/>
            <person name="Chen C."/>
            <person name="Yan M."/>
            <person name="Daum C."/>
            <person name="Ng V."/>
            <person name="Clum A."/>
            <person name="Steindorff A."/>
            <person name="Ohm R.A."/>
            <person name="Martin F."/>
            <person name="Silar P."/>
            <person name="Natvig D.O."/>
            <person name="Lalanne C."/>
            <person name="Gautier V."/>
            <person name="Ament-Velasquez S.L."/>
            <person name="Kruys A."/>
            <person name="Hutchinson M.I."/>
            <person name="Powell A.J."/>
            <person name="Barry K."/>
            <person name="Miller A.N."/>
            <person name="Grigoriev I.V."/>
            <person name="Debuchy R."/>
            <person name="Gladieux P."/>
            <person name="Hiltunen Thoren M."/>
            <person name="Johannesson H."/>
        </authorList>
    </citation>
    <scope>NUCLEOTIDE SEQUENCE</scope>
    <source>
        <strain evidence="2">CBS 560.94</strain>
    </source>
</reference>
<protein>
    <submittedName>
        <fullName evidence="2">Uncharacterized protein</fullName>
    </submittedName>
</protein>
<organism evidence="2 3">
    <name type="scientific">Neurospora tetraspora</name>
    <dbReference type="NCBI Taxonomy" id="94610"/>
    <lineage>
        <taxon>Eukaryota</taxon>
        <taxon>Fungi</taxon>
        <taxon>Dikarya</taxon>
        <taxon>Ascomycota</taxon>
        <taxon>Pezizomycotina</taxon>
        <taxon>Sordariomycetes</taxon>
        <taxon>Sordariomycetidae</taxon>
        <taxon>Sordariales</taxon>
        <taxon>Sordariaceae</taxon>
        <taxon>Neurospora</taxon>
    </lineage>
</organism>
<evidence type="ECO:0000313" key="3">
    <source>
        <dbReference type="Proteomes" id="UP001278500"/>
    </source>
</evidence>
<comment type="caution">
    <text evidence="2">The sequence shown here is derived from an EMBL/GenBank/DDBJ whole genome shotgun (WGS) entry which is preliminary data.</text>
</comment>
<proteinExistence type="predicted"/>
<keyword evidence="3" id="KW-1185">Reference proteome</keyword>
<gene>
    <name evidence="2" type="ORF">B0H65DRAFT_437026</name>
</gene>
<evidence type="ECO:0000256" key="1">
    <source>
        <dbReference type="SAM" id="MobiDB-lite"/>
    </source>
</evidence>
<dbReference type="Proteomes" id="UP001278500">
    <property type="component" value="Unassembled WGS sequence"/>
</dbReference>
<accession>A0AAE0J0B0</accession>